<dbReference type="EMBL" id="JADFTS010000005">
    <property type="protein sequence ID" value="KAF9605910.1"/>
    <property type="molecule type" value="Genomic_DNA"/>
</dbReference>
<protein>
    <submittedName>
        <fullName evidence="1">Uncharacterized protein</fullName>
    </submittedName>
</protein>
<name>A0A835HTY5_9MAGN</name>
<gene>
    <name evidence="1" type="ORF">IFM89_020789</name>
</gene>
<comment type="caution">
    <text evidence="1">The sequence shown here is derived from an EMBL/GenBank/DDBJ whole genome shotgun (WGS) entry which is preliminary data.</text>
</comment>
<proteinExistence type="predicted"/>
<accession>A0A835HTY5</accession>
<sequence length="35" mass="4222">MLRIWPLPLFRFLVMRKQVSKSSISLERNMSRLMG</sequence>
<evidence type="ECO:0000313" key="2">
    <source>
        <dbReference type="Proteomes" id="UP000631114"/>
    </source>
</evidence>
<organism evidence="1 2">
    <name type="scientific">Coptis chinensis</name>
    <dbReference type="NCBI Taxonomy" id="261450"/>
    <lineage>
        <taxon>Eukaryota</taxon>
        <taxon>Viridiplantae</taxon>
        <taxon>Streptophyta</taxon>
        <taxon>Embryophyta</taxon>
        <taxon>Tracheophyta</taxon>
        <taxon>Spermatophyta</taxon>
        <taxon>Magnoliopsida</taxon>
        <taxon>Ranunculales</taxon>
        <taxon>Ranunculaceae</taxon>
        <taxon>Coptidoideae</taxon>
        <taxon>Coptis</taxon>
    </lineage>
</organism>
<keyword evidence="2" id="KW-1185">Reference proteome</keyword>
<evidence type="ECO:0000313" key="1">
    <source>
        <dbReference type="EMBL" id="KAF9605910.1"/>
    </source>
</evidence>
<reference evidence="1 2" key="1">
    <citation type="submission" date="2020-10" db="EMBL/GenBank/DDBJ databases">
        <title>The Coptis chinensis genome and diversification of protoberbering-type alkaloids.</title>
        <authorList>
            <person name="Wang B."/>
            <person name="Shu S."/>
            <person name="Song C."/>
            <person name="Liu Y."/>
        </authorList>
    </citation>
    <scope>NUCLEOTIDE SEQUENCE [LARGE SCALE GENOMIC DNA]</scope>
    <source>
        <strain evidence="1">HL-2020</strain>
        <tissue evidence="1">Leaf</tissue>
    </source>
</reference>
<dbReference type="AlphaFoldDB" id="A0A835HTY5"/>
<dbReference type="Proteomes" id="UP000631114">
    <property type="component" value="Unassembled WGS sequence"/>
</dbReference>